<evidence type="ECO:0000313" key="5">
    <source>
        <dbReference type="Proteomes" id="UP000053558"/>
    </source>
</evidence>
<dbReference type="RefSeq" id="XP_007769736.1">
    <property type="nucleotide sequence ID" value="XM_007771546.1"/>
</dbReference>
<feature type="repeat" description="WD" evidence="3">
    <location>
        <begin position="8"/>
        <end position="40"/>
    </location>
</feature>
<evidence type="ECO:0000256" key="1">
    <source>
        <dbReference type="ARBA" id="ARBA00022574"/>
    </source>
</evidence>
<dbReference type="PROSITE" id="PS00678">
    <property type="entry name" value="WD_REPEATS_1"/>
    <property type="match status" value="3"/>
</dbReference>
<comment type="caution">
    <text evidence="4">The sequence shown here is derived from an EMBL/GenBank/DDBJ whole genome shotgun (WGS) entry which is preliminary data.</text>
</comment>
<dbReference type="PRINTS" id="PR00320">
    <property type="entry name" value="GPROTEINBRPT"/>
</dbReference>
<feature type="non-terminal residue" evidence="4">
    <location>
        <position position="263"/>
    </location>
</feature>
<evidence type="ECO:0000313" key="4">
    <source>
        <dbReference type="EMBL" id="EIW79441.1"/>
    </source>
</evidence>
<proteinExistence type="predicted"/>
<dbReference type="PRINTS" id="PR00319">
    <property type="entry name" value="GPROTEINB"/>
</dbReference>
<dbReference type="Proteomes" id="UP000053558">
    <property type="component" value="Unassembled WGS sequence"/>
</dbReference>
<protein>
    <submittedName>
        <fullName evidence="4">WD40 repeat-like protein</fullName>
    </submittedName>
</protein>
<dbReference type="InterPro" id="IPR001632">
    <property type="entry name" value="WD40_G-protein_beta-like"/>
</dbReference>
<dbReference type="KEGG" id="cput:CONPUDRAFT_58152"/>
<dbReference type="SUPFAM" id="SSF50978">
    <property type="entry name" value="WD40 repeat-like"/>
    <property type="match status" value="1"/>
</dbReference>
<gene>
    <name evidence="4" type="ORF">CONPUDRAFT_58152</name>
</gene>
<feature type="repeat" description="WD" evidence="3">
    <location>
        <begin position="185"/>
        <end position="226"/>
    </location>
</feature>
<dbReference type="OrthoDB" id="3203311at2759"/>
<dbReference type="InterPro" id="IPR020472">
    <property type="entry name" value="WD40_PAC1"/>
</dbReference>
<keyword evidence="5" id="KW-1185">Reference proteome</keyword>
<reference evidence="5" key="1">
    <citation type="journal article" date="2012" name="Science">
        <title>The Paleozoic origin of enzymatic lignin decomposition reconstructed from 31 fungal genomes.</title>
        <authorList>
            <person name="Floudas D."/>
            <person name="Binder M."/>
            <person name="Riley R."/>
            <person name="Barry K."/>
            <person name="Blanchette R.A."/>
            <person name="Henrissat B."/>
            <person name="Martinez A.T."/>
            <person name="Otillar R."/>
            <person name="Spatafora J.W."/>
            <person name="Yadav J.S."/>
            <person name="Aerts A."/>
            <person name="Benoit I."/>
            <person name="Boyd A."/>
            <person name="Carlson A."/>
            <person name="Copeland A."/>
            <person name="Coutinho P.M."/>
            <person name="de Vries R.P."/>
            <person name="Ferreira P."/>
            <person name="Findley K."/>
            <person name="Foster B."/>
            <person name="Gaskell J."/>
            <person name="Glotzer D."/>
            <person name="Gorecki P."/>
            <person name="Heitman J."/>
            <person name="Hesse C."/>
            <person name="Hori C."/>
            <person name="Igarashi K."/>
            <person name="Jurgens J.A."/>
            <person name="Kallen N."/>
            <person name="Kersten P."/>
            <person name="Kohler A."/>
            <person name="Kuees U."/>
            <person name="Kumar T.K.A."/>
            <person name="Kuo A."/>
            <person name="LaButti K."/>
            <person name="Larrondo L.F."/>
            <person name="Lindquist E."/>
            <person name="Ling A."/>
            <person name="Lombard V."/>
            <person name="Lucas S."/>
            <person name="Lundell T."/>
            <person name="Martin R."/>
            <person name="McLaughlin D.J."/>
            <person name="Morgenstern I."/>
            <person name="Morin E."/>
            <person name="Murat C."/>
            <person name="Nagy L.G."/>
            <person name="Nolan M."/>
            <person name="Ohm R.A."/>
            <person name="Patyshakuliyeva A."/>
            <person name="Rokas A."/>
            <person name="Ruiz-Duenas F.J."/>
            <person name="Sabat G."/>
            <person name="Salamov A."/>
            <person name="Samejima M."/>
            <person name="Schmutz J."/>
            <person name="Slot J.C."/>
            <person name="St John F."/>
            <person name="Stenlid J."/>
            <person name="Sun H."/>
            <person name="Sun S."/>
            <person name="Syed K."/>
            <person name="Tsang A."/>
            <person name="Wiebenga A."/>
            <person name="Young D."/>
            <person name="Pisabarro A."/>
            <person name="Eastwood D.C."/>
            <person name="Martin F."/>
            <person name="Cullen D."/>
            <person name="Grigoriev I.V."/>
            <person name="Hibbett D.S."/>
        </authorList>
    </citation>
    <scope>NUCLEOTIDE SEQUENCE [LARGE SCALE GENOMIC DNA]</scope>
    <source>
        <strain evidence="5">RWD-64-598 SS2</strain>
    </source>
</reference>
<dbReference type="Pfam" id="PF00400">
    <property type="entry name" value="WD40"/>
    <property type="match status" value="6"/>
</dbReference>
<dbReference type="InterPro" id="IPR036322">
    <property type="entry name" value="WD40_repeat_dom_sf"/>
</dbReference>
<dbReference type="InterPro" id="IPR019775">
    <property type="entry name" value="WD40_repeat_CS"/>
</dbReference>
<dbReference type="CDD" id="cd00200">
    <property type="entry name" value="WD40"/>
    <property type="match status" value="1"/>
</dbReference>
<keyword evidence="2" id="KW-0677">Repeat</keyword>
<dbReference type="AlphaFoldDB" id="A0A5M3MLI9"/>
<feature type="repeat" description="WD" evidence="3">
    <location>
        <begin position="51"/>
        <end position="92"/>
    </location>
</feature>
<sequence length="263" mass="28569">MYTLRFRPFGHLFSIVTLAYSPNGQLIATGTVDKKIRIWEALTVGQVGDALEGHAGYIQALAFSPDGRRLVSGALDDGLRVWDVDTHEIIAGPFEDDAHTWIRSVMYSPDGELIASGGNDGLLCLWNAYTHERVAMIQHSGPVTSLSFSPNGERIASSKLNVTGSLYRTSEGDLRHFAHGSSSRLFGHFSTIVTLAYSPDGSLITTGSADSVIRIWDSRTGHQSGDALIGHTSWIQVVAYSPDGGRLVSGAHNDRLRVWDTKT</sequence>
<dbReference type="PROSITE" id="PS50294">
    <property type="entry name" value="WD_REPEATS_REGION"/>
    <property type="match status" value="5"/>
</dbReference>
<accession>A0A5M3MLI9</accession>
<feature type="repeat" description="WD" evidence="3">
    <location>
        <begin position="102"/>
        <end position="136"/>
    </location>
</feature>
<dbReference type="OMA" id="YTHERVA"/>
<dbReference type="Gene3D" id="2.130.10.10">
    <property type="entry name" value="YVTN repeat-like/Quinoprotein amine dehydrogenase"/>
    <property type="match status" value="3"/>
</dbReference>
<name>A0A5M3MLI9_CONPW</name>
<feature type="repeat" description="WD" evidence="3">
    <location>
        <begin position="228"/>
        <end position="263"/>
    </location>
</feature>
<organism evidence="4 5">
    <name type="scientific">Coniophora puteana (strain RWD-64-598)</name>
    <name type="common">Brown rot fungus</name>
    <dbReference type="NCBI Taxonomy" id="741705"/>
    <lineage>
        <taxon>Eukaryota</taxon>
        <taxon>Fungi</taxon>
        <taxon>Dikarya</taxon>
        <taxon>Basidiomycota</taxon>
        <taxon>Agaricomycotina</taxon>
        <taxon>Agaricomycetes</taxon>
        <taxon>Agaricomycetidae</taxon>
        <taxon>Boletales</taxon>
        <taxon>Coniophorineae</taxon>
        <taxon>Coniophoraceae</taxon>
        <taxon>Coniophora</taxon>
    </lineage>
</organism>
<dbReference type="PROSITE" id="PS50082">
    <property type="entry name" value="WD_REPEATS_2"/>
    <property type="match status" value="5"/>
</dbReference>
<dbReference type="SMART" id="SM00320">
    <property type="entry name" value="WD40"/>
    <property type="match status" value="6"/>
</dbReference>
<evidence type="ECO:0000256" key="3">
    <source>
        <dbReference type="PROSITE-ProRule" id="PRU00221"/>
    </source>
</evidence>
<dbReference type="GeneID" id="19207929"/>
<dbReference type="EMBL" id="JH711580">
    <property type="protein sequence ID" value="EIW79441.1"/>
    <property type="molecule type" value="Genomic_DNA"/>
</dbReference>
<dbReference type="InterPro" id="IPR001680">
    <property type="entry name" value="WD40_rpt"/>
</dbReference>
<dbReference type="PANTHER" id="PTHR19879:SF9">
    <property type="entry name" value="TRANSCRIPTION INITIATION FACTOR TFIID SUBUNIT 5"/>
    <property type="match status" value="1"/>
</dbReference>
<evidence type="ECO:0000256" key="2">
    <source>
        <dbReference type="ARBA" id="ARBA00022737"/>
    </source>
</evidence>
<keyword evidence="1 3" id="KW-0853">WD repeat</keyword>
<dbReference type="InterPro" id="IPR015943">
    <property type="entry name" value="WD40/YVTN_repeat-like_dom_sf"/>
</dbReference>
<dbReference type="PANTHER" id="PTHR19879">
    <property type="entry name" value="TRANSCRIPTION INITIATION FACTOR TFIID"/>
    <property type="match status" value="1"/>
</dbReference>